<evidence type="ECO:0000313" key="2">
    <source>
        <dbReference type="EMBL" id="CAB0037894.1"/>
    </source>
</evidence>
<reference evidence="2 3" key="1">
    <citation type="submission" date="2020-02" db="EMBL/GenBank/DDBJ databases">
        <authorList>
            <person name="Ferguson B K."/>
        </authorList>
    </citation>
    <scope>NUCLEOTIDE SEQUENCE [LARGE SCALE GENOMIC DNA]</scope>
</reference>
<dbReference type="AlphaFoldDB" id="A0A6H5IL71"/>
<keyword evidence="3" id="KW-1185">Reference proteome</keyword>
<proteinExistence type="predicted"/>
<name>A0A6H5IL71_9HYME</name>
<accession>A0A6H5IL71</accession>
<sequence length="226" mass="25070">MKLIKIFSYMCSRYACFSSSKSLGLSYINWSSEAERGPLPPDCRLLLDVAREPGRTDEARGAALPRLAADLHPGSLRLPAGRGRQPEAMGQRGPLLGRHNARARGQLSRGAVRPSPPAGQQSRRLVRGSARVGLVHVPEAAAPAAHRSSVRRSEGPGALSRRHRDHRARDRLDPGTDAGPRRRRRRRWLVQLRGERQRGGCSGQHETYRYHRRSSGRCKCGGDSPW</sequence>
<evidence type="ECO:0000313" key="3">
    <source>
        <dbReference type="Proteomes" id="UP000479190"/>
    </source>
</evidence>
<feature type="compositionally biased region" description="Low complexity" evidence="1">
    <location>
        <begin position="135"/>
        <end position="147"/>
    </location>
</feature>
<feature type="region of interest" description="Disordered" evidence="1">
    <location>
        <begin position="76"/>
        <end position="226"/>
    </location>
</feature>
<dbReference type="EMBL" id="CADCXV010000876">
    <property type="protein sequence ID" value="CAB0037894.1"/>
    <property type="molecule type" value="Genomic_DNA"/>
</dbReference>
<gene>
    <name evidence="2" type="ORF">TBRA_LOCUS9702</name>
</gene>
<dbReference type="Proteomes" id="UP000479190">
    <property type="component" value="Unassembled WGS sequence"/>
</dbReference>
<protein>
    <submittedName>
        <fullName evidence="2">Uncharacterized protein</fullName>
    </submittedName>
</protein>
<evidence type="ECO:0000256" key="1">
    <source>
        <dbReference type="SAM" id="MobiDB-lite"/>
    </source>
</evidence>
<organism evidence="2 3">
    <name type="scientific">Trichogramma brassicae</name>
    <dbReference type="NCBI Taxonomy" id="86971"/>
    <lineage>
        <taxon>Eukaryota</taxon>
        <taxon>Metazoa</taxon>
        <taxon>Ecdysozoa</taxon>
        <taxon>Arthropoda</taxon>
        <taxon>Hexapoda</taxon>
        <taxon>Insecta</taxon>
        <taxon>Pterygota</taxon>
        <taxon>Neoptera</taxon>
        <taxon>Endopterygota</taxon>
        <taxon>Hymenoptera</taxon>
        <taxon>Apocrita</taxon>
        <taxon>Proctotrupomorpha</taxon>
        <taxon>Chalcidoidea</taxon>
        <taxon>Trichogrammatidae</taxon>
        <taxon>Trichogramma</taxon>
    </lineage>
</organism>